<reference evidence="2" key="1">
    <citation type="submission" date="2020-11" db="EMBL/GenBank/DDBJ databases">
        <authorList>
            <consortium name="DOE Joint Genome Institute"/>
            <person name="Ahrendt S."/>
            <person name="Riley R."/>
            <person name="Andreopoulos W."/>
            <person name="Labutti K."/>
            <person name="Pangilinan J."/>
            <person name="Ruiz-Duenas F.J."/>
            <person name="Barrasa J.M."/>
            <person name="Sanchez-Garcia M."/>
            <person name="Camarero S."/>
            <person name="Miyauchi S."/>
            <person name="Serrano A."/>
            <person name="Linde D."/>
            <person name="Babiker R."/>
            <person name="Drula E."/>
            <person name="Ayuso-Fernandez I."/>
            <person name="Pacheco R."/>
            <person name="Padilla G."/>
            <person name="Ferreira P."/>
            <person name="Barriuso J."/>
            <person name="Kellner H."/>
            <person name="Castanera R."/>
            <person name="Alfaro M."/>
            <person name="Ramirez L."/>
            <person name="Pisabarro A.G."/>
            <person name="Kuo A."/>
            <person name="Tritt A."/>
            <person name="Lipzen A."/>
            <person name="He G."/>
            <person name="Yan M."/>
            <person name="Ng V."/>
            <person name="Cullen D."/>
            <person name="Martin F."/>
            <person name="Rosso M.-N."/>
            <person name="Henrissat B."/>
            <person name="Hibbett D."/>
            <person name="Martinez A.T."/>
            <person name="Grigoriev I.V."/>
        </authorList>
    </citation>
    <scope>NUCLEOTIDE SEQUENCE</scope>
    <source>
        <strain evidence="2">ATCC 90797</strain>
    </source>
</reference>
<dbReference type="Proteomes" id="UP000807025">
    <property type="component" value="Unassembled WGS sequence"/>
</dbReference>
<evidence type="ECO:0000313" key="2">
    <source>
        <dbReference type="EMBL" id="KAF9492867.1"/>
    </source>
</evidence>
<name>A0A9P5ZQZ0_PLEER</name>
<dbReference type="AlphaFoldDB" id="A0A9P5ZQZ0"/>
<evidence type="ECO:0000313" key="3">
    <source>
        <dbReference type="Proteomes" id="UP000807025"/>
    </source>
</evidence>
<sequence length="162" mass="18069">MSATIAYDISSQQAITATFTELQQQLLAQVAASTGLTWFMDNRKEMYAFAKRASNRKFKQEIEAKWLITRTLSALKEKTDNLVREFFENPHMKMACAVAEATQELRKRQQSEGRRGDQSDVDGRKKGEWVAKAEDAMEVDGTGPSGVPKAAAPKEKVPTAPK</sequence>
<gene>
    <name evidence="2" type="ORF">BDN71DRAFT_1509086</name>
</gene>
<evidence type="ECO:0000256" key="1">
    <source>
        <dbReference type="SAM" id="MobiDB-lite"/>
    </source>
</evidence>
<protein>
    <submittedName>
        <fullName evidence="2">Uncharacterized protein</fullName>
    </submittedName>
</protein>
<dbReference type="EMBL" id="MU154594">
    <property type="protein sequence ID" value="KAF9492867.1"/>
    <property type="molecule type" value="Genomic_DNA"/>
</dbReference>
<accession>A0A9P5ZQZ0</accession>
<feature type="compositionally biased region" description="Basic and acidic residues" evidence="1">
    <location>
        <begin position="152"/>
        <end position="162"/>
    </location>
</feature>
<comment type="caution">
    <text evidence="2">The sequence shown here is derived from an EMBL/GenBank/DDBJ whole genome shotgun (WGS) entry which is preliminary data.</text>
</comment>
<keyword evidence="3" id="KW-1185">Reference proteome</keyword>
<feature type="region of interest" description="Disordered" evidence="1">
    <location>
        <begin position="103"/>
        <end position="162"/>
    </location>
</feature>
<proteinExistence type="predicted"/>
<feature type="compositionally biased region" description="Basic and acidic residues" evidence="1">
    <location>
        <begin position="103"/>
        <end position="135"/>
    </location>
</feature>
<organism evidence="2 3">
    <name type="scientific">Pleurotus eryngii</name>
    <name type="common">Boletus of the steppes</name>
    <dbReference type="NCBI Taxonomy" id="5323"/>
    <lineage>
        <taxon>Eukaryota</taxon>
        <taxon>Fungi</taxon>
        <taxon>Dikarya</taxon>
        <taxon>Basidiomycota</taxon>
        <taxon>Agaricomycotina</taxon>
        <taxon>Agaricomycetes</taxon>
        <taxon>Agaricomycetidae</taxon>
        <taxon>Agaricales</taxon>
        <taxon>Pleurotineae</taxon>
        <taxon>Pleurotaceae</taxon>
        <taxon>Pleurotus</taxon>
    </lineage>
</organism>